<sequence length="200" mass="22334">MYFFVLSGFGSDGVVPGSEGERKREIEERDRGREGGGGWKERKKEEGLDDGEGRWRSPGGVIATEIDTAEDRGPVPEGTGRRRRYHVTTAPWKDSCAFLLFDPGAKENYSLKIGYLASYNRIDNFYRDRTLHWLVVSKHVIVLINSNAPRSIDQDIVDGLIDAPAPPLVPSRRCKKGETGKAHTDLNIFAMPKTVLSTRS</sequence>
<dbReference type="EMBL" id="QBLH01001127">
    <property type="protein sequence ID" value="TGZ53008.1"/>
    <property type="molecule type" value="Genomic_DNA"/>
</dbReference>
<evidence type="ECO:0000313" key="2">
    <source>
        <dbReference type="EMBL" id="TGZ53008.1"/>
    </source>
</evidence>
<dbReference type="Proteomes" id="UP000310200">
    <property type="component" value="Unassembled WGS sequence"/>
</dbReference>
<protein>
    <submittedName>
        <fullName evidence="2">Uncharacterized protein</fullName>
    </submittedName>
</protein>
<comment type="caution">
    <text evidence="2">The sequence shown here is derived from an EMBL/GenBank/DDBJ whole genome shotgun (WGS) entry which is preliminary data.</text>
</comment>
<accession>A0A4S2KXS9</accession>
<proteinExistence type="predicted"/>
<name>A0A4S2KXS9_9HYME</name>
<organism evidence="2 3">
    <name type="scientific">Temnothorax longispinosus</name>
    <dbReference type="NCBI Taxonomy" id="300112"/>
    <lineage>
        <taxon>Eukaryota</taxon>
        <taxon>Metazoa</taxon>
        <taxon>Ecdysozoa</taxon>
        <taxon>Arthropoda</taxon>
        <taxon>Hexapoda</taxon>
        <taxon>Insecta</taxon>
        <taxon>Pterygota</taxon>
        <taxon>Neoptera</taxon>
        <taxon>Endopterygota</taxon>
        <taxon>Hymenoptera</taxon>
        <taxon>Apocrita</taxon>
        <taxon>Aculeata</taxon>
        <taxon>Formicoidea</taxon>
        <taxon>Formicidae</taxon>
        <taxon>Myrmicinae</taxon>
        <taxon>Temnothorax</taxon>
    </lineage>
</organism>
<gene>
    <name evidence="2" type="ORF">DBV15_00548</name>
</gene>
<reference evidence="2 3" key="1">
    <citation type="journal article" date="2019" name="Philos. Trans. R. Soc. Lond., B, Biol. Sci.">
        <title>Ant behaviour and brain gene expression of defending hosts depend on the ecological success of the intruding social parasite.</title>
        <authorList>
            <person name="Kaur R."/>
            <person name="Stoldt M."/>
            <person name="Jongepier E."/>
            <person name="Feldmeyer B."/>
            <person name="Menzel F."/>
            <person name="Bornberg-Bauer E."/>
            <person name="Foitzik S."/>
        </authorList>
    </citation>
    <scope>NUCLEOTIDE SEQUENCE [LARGE SCALE GENOMIC DNA]</scope>
    <source>
        <tissue evidence="2">Whole body</tissue>
    </source>
</reference>
<feature type="compositionally biased region" description="Basic and acidic residues" evidence="1">
    <location>
        <begin position="19"/>
        <end position="54"/>
    </location>
</feature>
<keyword evidence="3" id="KW-1185">Reference proteome</keyword>
<evidence type="ECO:0000313" key="3">
    <source>
        <dbReference type="Proteomes" id="UP000310200"/>
    </source>
</evidence>
<evidence type="ECO:0000256" key="1">
    <source>
        <dbReference type="SAM" id="MobiDB-lite"/>
    </source>
</evidence>
<dbReference type="AlphaFoldDB" id="A0A4S2KXS9"/>
<feature type="region of interest" description="Disordered" evidence="1">
    <location>
        <begin position="14"/>
        <end position="54"/>
    </location>
</feature>